<reference evidence="1 2" key="1">
    <citation type="journal article" date="2023" name="Plants (Basel)">
        <title>Bridging the Gap: Combining Genomics and Transcriptomics Approaches to Understand Stylosanthes scabra, an Orphan Legume from the Brazilian Caatinga.</title>
        <authorList>
            <person name="Ferreira-Neto J.R.C."/>
            <person name="da Silva M.D."/>
            <person name="Binneck E."/>
            <person name="de Melo N.F."/>
            <person name="da Silva R.H."/>
            <person name="de Melo A.L.T.M."/>
            <person name="Pandolfi V."/>
            <person name="Bustamante F.O."/>
            <person name="Brasileiro-Vidal A.C."/>
            <person name="Benko-Iseppon A.M."/>
        </authorList>
    </citation>
    <scope>NUCLEOTIDE SEQUENCE [LARGE SCALE GENOMIC DNA]</scope>
    <source>
        <tissue evidence="1">Leaves</tissue>
    </source>
</reference>
<accession>A0ABU6ZEE9</accession>
<evidence type="ECO:0000313" key="2">
    <source>
        <dbReference type="Proteomes" id="UP001341840"/>
    </source>
</evidence>
<gene>
    <name evidence="1" type="ORF">PIB30_043949</name>
</gene>
<comment type="caution">
    <text evidence="1">The sequence shown here is derived from an EMBL/GenBank/DDBJ whole genome shotgun (WGS) entry which is preliminary data.</text>
</comment>
<sequence>MGNCMETCCIVMEEGEEEVKQQKEGEEEGIGGIGSVKVVLTKEELKWLILELNSSDDEKGGRRGGLNKLEQVLQQIHRARQQQQQSPWKPSLESILEAPEILEFDR</sequence>
<dbReference type="Proteomes" id="UP001341840">
    <property type="component" value="Unassembled WGS sequence"/>
</dbReference>
<dbReference type="PANTHER" id="PTHR35704:SF1">
    <property type="entry name" value="OS02G0254600 PROTEIN"/>
    <property type="match status" value="1"/>
</dbReference>
<dbReference type="EMBL" id="JASCZI010272119">
    <property type="protein sequence ID" value="MED6220341.1"/>
    <property type="molecule type" value="Genomic_DNA"/>
</dbReference>
<dbReference type="PANTHER" id="PTHR35704">
    <property type="entry name" value="OS02G0254600 PROTEIN"/>
    <property type="match status" value="1"/>
</dbReference>
<organism evidence="1 2">
    <name type="scientific">Stylosanthes scabra</name>
    <dbReference type="NCBI Taxonomy" id="79078"/>
    <lineage>
        <taxon>Eukaryota</taxon>
        <taxon>Viridiplantae</taxon>
        <taxon>Streptophyta</taxon>
        <taxon>Embryophyta</taxon>
        <taxon>Tracheophyta</taxon>
        <taxon>Spermatophyta</taxon>
        <taxon>Magnoliopsida</taxon>
        <taxon>eudicotyledons</taxon>
        <taxon>Gunneridae</taxon>
        <taxon>Pentapetalae</taxon>
        <taxon>rosids</taxon>
        <taxon>fabids</taxon>
        <taxon>Fabales</taxon>
        <taxon>Fabaceae</taxon>
        <taxon>Papilionoideae</taxon>
        <taxon>50 kb inversion clade</taxon>
        <taxon>dalbergioids sensu lato</taxon>
        <taxon>Dalbergieae</taxon>
        <taxon>Pterocarpus clade</taxon>
        <taxon>Stylosanthes</taxon>
    </lineage>
</organism>
<evidence type="ECO:0000313" key="1">
    <source>
        <dbReference type="EMBL" id="MED6220341.1"/>
    </source>
</evidence>
<keyword evidence="2" id="KW-1185">Reference proteome</keyword>
<protein>
    <submittedName>
        <fullName evidence="1">Uncharacterized protein</fullName>
    </submittedName>
</protein>
<proteinExistence type="predicted"/>
<name>A0ABU6ZEE9_9FABA</name>